<dbReference type="InterPro" id="IPR020471">
    <property type="entry name" value="AKR"/>
</dbReference>
<dbReference type="InterPro" id="IPR023210">
    <property type="entry name" value="NADP_OxRdtase_dom"/>
</dbReference>
<dbReference type="Proteomes" id="UP000238634">
    <property type="component" value="Unassembled WGS sequence"/>
</dbReference>
<name>A0A2T1DH19_9CYAN</name>
<comment type="caution">
    <text evidence="2">The sequence shown here is derived from an EMBL/GenBank/DDBJ whole genome shotgun (WGS) entry which is preliminary data.</text>
</comment>
<evidence type="ECO:0000313" key="3">
    <source>
        <dbReference type="Proteomes" id="UP000238634"/>
    </source>
</evidence>
<protein>
    <submittedName>
        <fullName evidence="2">Aldo/keto reductase</fullName>
    </submittedName>
</protein>
<dbReference type="PANTHER" id="PTHR43147">
    <property type="entry name" value="PROTEIN TAS"/>
    <property type="match status" value="1"/>
</dbReference>
<evidence type="ECO:0000259" key="1">
    <source>
        <dbReference type="Pfam" id="PF00248"/>
    </source>
</evidence>
<accession>A0A2T1DH19</accession>
<dbReference type="Gene3D" id="3.20.20.100">
    <property type="entry name" value="NADP-dependent oxidoreductase domain"/>
    <property type="match status" value="1"/>
</dbReference>
<keyword evidence="3" id="KW-1185">Reference proteome</keyword>
<dbReference type="InterPro" id="IPR036812">
    <property type="entry name" value="NAD(P)_OxRdtase_dom_sf"/>
</dbReference>
<reference evidence="2 3" key="2">
    <citation type="submission" date="2018-03" db="EMBL/GenBank/DDBJ databases">
        <title>The ancient ancestry and fast evolution of plastids.</title>
        <authorList>
            <person name="Moore K.R."/>
            <person name="Magnabosco C."/>
            <person name="Momper L."/>
            <person name="Gold D.A."/>
            <person name="Bosak T."/>
            <person name="Fournier G.P."/>
        </authorList>
    </citation>
    <scope>NUCLEOTIDE SEQUENCE [LARGE SCALE GENOMIC DNA]</scope>
    <source>
        <strain evidence="2 3">ULC007</strain>
    </source>
</reference>
<dbReference type="Pfam" id="PF00248">
    <property type="entry name" value="Aldo_ket_red"/>
    <property type="match status" value="1"/>
</dbReference>
<dbReference type="OrthoDB" id="9809990at2"/>
<evidence type="ECO:0000313" key="2">
    <source>
        <dbReference type="EMBL" id="PSB19766.1"/>
    </source>
</evidence>
<dbReference type="GO" id="GO:0016491">
    <property type="term" value="F:oxidoreductase activity"/>
    <property type="evidence" value="ECO:0007669"/>
    <property type="project" value="InterPro"/>
</dbReference>
<dbReference type="RefSeq" id="WP_073071569.1">
    <property type="nucleotide sequence ID" value="NZ_MPPI01000012.1"/>
</dbReference>
<reference evidence="2 3" key="1">
    <citation type="submission" date="2018-02" db="EMBL/GenBank/DDBJ databases">
        <authorList>
            <person name="Cohen D.B."/>
            <person name="Kent A.D."/>
        </authorList>
    </citation>
    <scope>NUCLEOTIDE SEQUENCE [LARGE SCALE GENOMIC DNA]</scope>
    <source>
        <strain evidence="2 3">ULC007</strain>
    </source>
</reference>
<sequence>MNSQLDSGLKPLVVGCWQIDDRSWKAIPEAKLERAIDTYLTLGSKGFDTADIYGRSEQVLGRLLKGRDTIVLTKAVFFSGIPTPNQIRSKIENSLRTLQRDRLDYVQVHWHNPQLDFSSTFALLNEWVEQGKIVKLGVTNFDTPMLEKALQMAPIATHQVQYSLIDRRVEASMQALCLKHNIRLLAYGPLAGGFLSDKFRGVKAPQNAADHARSFYYSNMIRTHGGWSAVLDLLETLAQIAQKYEKTIAQVALNWVSQQQGVEAVISGLTLDRQQIQHNVEAFTWSLESSDVQQLSERSSTLFQQTGDVYSYER</sequence>
<organism evidence="2 3">
    <name type="scientific">Phormidesmis priestleyi ULC007</name>
    <dbReference type="NCBI Taxonomy" id="1920490"/>
    <lineage>
        <taxon>Bacteria</taxon>
        <taxon>Bacillati</taxon>
        <taxon>Cyanobacteriota</taxon>
        <taxon>Cyanophyceae</taxon>
        <taxon>Leptolyngbyales</taxon>
        <taxon>Leptolyngbyaceae</taxon>
        <taxon>Phormidesmis</taxon>
    </lineage>
</organism>
<dbReference type="PRINTS" id="PR00069">
    <property type="entry name" value="ALDKETRDTASE"/>
</dbReference>
<dbReference type="SUPFAM" id="SSF51430">
    <property type="entry name" value="NAD(P)-linked oxidoreductase"/>
    <property type="match status" value="1"/>
</dbReference>
<dbReference type="AlphaFoldDB" id="A0A2T1DH19"/>
<dbReference type="STRING" id="1920490.GCA_001895925_00074"/>
<feature type="domain" description="NADP-dependent oxidoreductase" evidence="1">
    <location>
        <begin position="11"/>
        <end position="297"/>
    </location>
</feature>
<dbReference type="PANTHER" id="PTHR43147:SF2">
    <property type="entry name" value="NADP-DEPENDENT OXIDOREDUCTASE DOMAIN-CONTAINING PROTEIN"/>
    <property type="match status" value="1"/>
</dbReference>
<dbReference type="EMBL" id="PVWG01000009">
    <property type="protein sequence ID" value="PSB19766.1"/>
    <property type="molecule type" value="Genomic_DNA"/>
</dbReference>
<proteinExistence type="predicted"/>
<gene>
    <name evidence="2" type="ORF">C7B65_10795</name>
</gene>